<evidence type="ECO:0000313" key="3">
    <source>
        <dbReference type="EMBL" id="SDX30786.1"/>
    </source>
</evidence>
<evidence type="ECO:0000313" key="4">
    <source>
        <dbReference type="Proteomes" id="UP000198539"/>
    </source>
</evidence>
<dbReference type="OrthoDB" id="7159357at2"/>
<dbReference type="AlphaFoldDB" id="A0A1H3AM75"/>
<dbReference type="RefSeq" id="WP_092890104.1">
    <property type="nucleotide sequence ID" value="NZ_CP061498.1"/>
</dbReference>
<dbReference type="InterPro" id="IPR011723">
    <property type="entry name" value="Znf/thioredoxin_put"/>
</dbReference>
<evidence type="ECO:0000259" key="2">
    <source>
        <dbReference type="Pfam" id="PF13717"/>
    </source>
</evidence>
<keyword evidence="4" id="KW-1185">Reference proteome</keyword>
<evidence type="ECO:0000256" key="1">
    <source>
        <dbReference type="SAM" id="MobiDB-lite"/>
    </source>
</evidence>
<feature type="domain" description="Zinc finger/thioredoxin putative" evidence="2">
    <location>
        <begin position="1"/>
        <end position="36"/>
    </location>
</feature>
<name>A0A1H3AM75_9RHOB</name>
<sequence length="281" mass="30222">MRLICPNCDAHYEVGDDAIPDTGRDVQCSACGHAWFQTPSRVRPEALSIPKPTAWKTQDTSASWDEGDPQATGADAPPAPPAQQAPAPQAPVPTAPAQRKPADDETLEILRQEAAYEAQVRARERATLESQPDLGLRVRSAPPALPPEDLPADVSEPPEDPVQMRKQAARRALPDIDDISSTLQPVTQPRRHGDRQDLLPPTDEAESRGFTTGFIMVTSAVMALAAVYVAAPNLADAIPGLADVLERYTATVDLMRIWVLDTVNGLMQSATEALNSDTGNN</sequence>
<proteinExistence type="predicted"/>
<dbReference type="Pfam" id="PF13717">
    <property type="entry name" value="Zn_ribbon_4"/>
    <property type="match status" value="1"/>
</dbReference>
<dbReference type="STRING" id="564137.SAMN04488238_10757"/>
<feature type="region of interest" description="Disordered" evidence="1">
    <location>
        <begin position="121"/>
        <end position="206"/>
    </location>
</feature>
<organism evidence="3 4">
    <name type="scientific">Roseicitreum antarcticum</name>
    <dbReference type="NCBI Taxonomy" id="564137"/>
    <lineage>
        <taxon>Bacteria</taxon>
        <taxon>Pseudomonadati</taxon>
        <taxon>Pseudomonadota</taxon>
        <taxon>Alphaproteobacteria</taxon>
        <taxon>Rhodobacterales</taxon>
        <taxon>Paracoccaceae</taxon>
        <taxon>Roseicitreum</taxon>
    </lineage>
</organism>
<gene>
    <name evidence="3" type="ORF">SAMN04488238_10757</name>
</gene>
<reference evidence="3 4" key="1">
    <citation type="submission" date="2016-10" db="EMBL/GenBank/DDBJ databases">
        <authorList>
            <person name="de Groot N.N."/>
        </authorList>
    </citation>
    <scope>NUCLEOTIDE SEQUENCE [LARGE SCALE GENOMIC DNA]</scope>
    <source>
        <strain evidence="3 4">CGMCC 1.8894</strain>
    </source>
</reference>
<dbReference type="NCBIfam" id="TIGR02098">
    <property type="entry name" value="MJ0042_CXXC"/>
    <property type="match status" value="1"/>
</dbReference>
<feature type="compositionally biased region" description="Pro residues" evidence="1">
    <location>
        <begin position="77"/>
        <end position="94"/>
    </location>
</feature>
<dbReference type="EMBL" id="FNOM01000007">
    <property type="protein sequence ID" value="SDX30786.1"/>
    <property type="molecule type" value="Genomic_DNA"/>
</dbReference>
<dbReference type="Proteomes" id="UP000198539">
    <property type="component" value="Unassembled WGS sequence"/>
</dbReference>
<feature type="region of interest" description="Disordered" evidence="1">
    <location>
        <begin position="44"/>
        <end position="103"/>
    </location>
</feature>
<protein>
    <submittedName>
        <fullName evidence="3">MJ0042 family finger-like domain-containing protein</fullName>
    </submittedName>
</protein>
<accession>A0A1H3AM75</accession>